<dbReference type="STRING" id="44252.DJ90_2695"/>
<dbReference type="PANTHER" id="PTHR43546">
    <property type="entry name" value="UPF0173 METAL-DEPENDENT HYDROLASE MJ1163-RELATED"/>
    <property type="match status" value="1"/>
</dbReference>
<dbReference type="InterPro" id="IPR001279">
    <property type="entry name" value="Metallo-B-lactamas"/>
</dbReference>
<dbReference type="Gene3D" id="3.60.15.10">
    <property type="entry name" value="Ribonuclease Z/Hydroxyacylglutathione hydrolase-like"/>
    <property type="match status" value="1"/>
</dbReference>
<evidence type="ECO:0000256" key="5">
    <source>
        <dbReference type="HAMAP-Rule" id="MF_00457"/>
    </source>
</evidence>
<evidence type="ECO:0000256" key="2">
    <source>
        <dbReference type="ARBA" id="ARBA00034221"/>
    </source>
</evidence>
<evidence type="ECO:0000259" key="6">
    <source>
        <dbReference type="SMART" id="SM00849"/>
    </source>
</evidence>
<protein>
    <recommendedName>
        <fullName evidence="5">UPF0173 metal-dependent hydrolase DJ90_2695</fullName>
    </recommendedName>
</protein>
<dbReference type="PATRIC" id="fig|44252.3.peg.2621"/>
<proteinExistence type="inferred from homology"/>
<dbReference type="InterPro" id="IPR036866">
    <property type="entry name" value="RibonucZ/Hydroxyglut_hydro"/>
</dbReference>
<dbReference type="GeneID" id="77006884"/>
<comment type="caution">
    <text evidence="7">The sequence shown here is derived from an EMBL/GenBank/DDBJ whole genome shotgun (WGS) entry which is preliminary data.</text>
</comment>
<feature type="domain" description="Metallo-beta-lactamase" evidence="6">
    <location>
        <begin position="7"/>
        <end position="192"/>
    </location>
</feature>
<evidence type="ECO:0000256" key="4">
    <source>
        <dbReference type="ARBA" id="ARBA00048505"/>
    </source>
</evidence>
<gene>
    <name evidence="7" type="ORF">DJ90_2695</name>
</gene>
<reference evidence="7 8" key="1">
    <citation type="submission" date="2014-04" db="EMBL/GenBank/DDBJ databases">
        <authorList>
            <person name="Bishop-Lilly K.A."/>
            <person name="Broomall S.M."/>
            <person name="Chain P.S."/>
            <person name="Chertkov O."/>
            <person name="Coyne S.R."/>
            <person name="Daligault H.E."/>
            <person name="Davenport K.W."/>
            <person name="Erkkila T."/>
            <person name="Frey K.G."/>
            <person name="Gibbons H.S."/>
            <person name="Gu W."/>
            <person name="Jaissle J."/>
            <person name="Johnson S.L."/>
            <person name="Koroleva G.I."/>
            <person name="Ladner J.T."/>
            <person name="Lo C.-C."/>
            <person name="Minogue T.D."/>
            <person name="Munk C."/>
            <person name="Palacios G.F."/>
            <person name="Redden C.L."/>
            <person name="Rosenzweig C.N."/>
            <person name="Scholz M.B."/>
            <person name="Teshima H."/>
            <person name="Xu Y."/>
        </authorList>
    </citation>
    <scope>NUCLEOTIDE SEQUENCE [LARGE SCALE GENOMIC DNA]</scope>
    <source>
        <strain evidence="7 8">8244</strain>
    </source>
</reference>
<dbReference type="SUPFAM" id="SSF56281">
    <property type="entry name" value="Metallo-hydrolase/oxidoreductase"/>
    <property type="match status" value="1"/>
</dbReference>
<dbReference type="NCBIfam" id="NF001911">
    <property type="entry name" value="PRK00685.1"/>
    <property type="match status" value="1"/>
</dbReference>
<evidence type="ECO:0000256" key="3">
    <source>
        <dbReference type="ARBA" id="ARBA00034301"/>
    </source>
</evidence>
<dbReference type="HAMAP" id="MF_00457">
    <property type="entry name" value="UPF0173"/>
    <property type="match status" value="1"/>
</dbReference>
<dbReference type="HOGENOM" id="CLU_070010_4_1_9"/>
<dbReference type="InterPro" id="IPR022877">
    <property type="entry name" value="UPF0173"/>
</dbReference>
<dbReference type="SMART" id="SM00849">
    <property type="entry name" value="Lactamase_B"/>
    <property type="match status" value="1"/>
</dbReference>
<dbReference type="Proteomes" id="UP000029278">
    <property type="component" value="Unassembled WGS sequence"/>
</dbReference>
<comment type="similarity">
    <text evidence="5">Belongs to the UPF0173 family.</text>
</comment>
<comment type="function">
    <text evidence="3">Counteracts the endogenous Pycsar antiviral defense system. Phosphodiesterase that enables metal-dependent hydrolysis of host cyclic nucleotide Pycsar defense signals such as cCMP and cUMP.</text>
</comment>
<comment type="catalytic activity">
    <reaction evidence="2">
        <text>3',5'-cyclic CMP + H2O = CMP + H(+)</text>
        <dbReference type="Rhea" id="RHEA:72675"/>
        <dbReference type="ChEBI" id="CHEBI:15377"/>
        <dbReference type="ChEBI" id="CHEBI:15378"/>
        <dbReference type="ChEBI" id="CHEBI:58003"/>
        <dbReference type="ChEBI" id="CHEBI:60377"/>
    </reaction>
    <physiologicalReaction direction="left-to-right" evidence="2">
        <dbReference type="Rhea" id="RHEA:72676"/>
    </physiologicalReaction>
</comment>
<dbReference type="PANTHER" id="PTHR43546:SF3">
    <property type="entry name" value="UPF0173 METAL-DEPENDENT HYDROLASE MJ1163"/>
    <property type="match status" value="1"/>
</dbReference>
<dbReference type="OrthoDB" id="9789133at2"/>
<comment type="catalytic activity">
    <reaction evidence="4">
        <text>3',5'-cyclic UMP + H2O = UMP + H(+)</text>
        <dbReference type="Rhea" id="RHEA:70575"/>
        <dbReference type="ChEBI" id="CHEBI:15377"/>
        <dbReference type="ChEBI" id="CHEBI:15378"/>
        <dbReference type="ChEBI" id="CHEBI:57865"/>
        <dbReference type="ChEBI" id="CHEBI:184387"/>
    </reaction>
    <physiologicalReaction direction="left-to-right" evidence="4">
        <dbReference type="Rhea" id="RHEA:70576"/>
    </physiologicalReaction>
</comment>
<dbReference type="InterPro" id="IPR050114">
    <property type="entry name" value="UPF0173_UPF0282_UlaG_hydrolase"/>
</dbReference>
<dbReference type="AlphaFoldDB" id="A0A090ZFW1"/>
<keyword evidence="1 5" id="KW-0378">Hydrolase</keyword>
<dbReference type="RefSeq" id="WP_036622529.1">
    <property type="nucleotide sequence ID" value="NZ_BGML01000003.1"/>
</dbReference>
<organism evidence="7 8">
    <name type="scientific">Paenibacillus macerans</name>
    <name type="common">Bacillus macerans</name>
    <dbReference type="NCBI Taxonomy" id="44252"/>
    <lineage>
        <taxon>Bacteria</taxon>
        <taxon>Bacillati</taxon>
        <taxon>Bacillota</taxon>
        <taxon>Bacilli</taxon>
        <taxon>Bacillales</taxon>
        <taxon>Paenibacillaceae</taxon>
        <taxon>Paenibacillus</taxon>
    </lineage>
</organism>
<sequence length="232" mass="25353">MKITYLGHSCIHLDTGKHQIIIDPFLTGNPLAGAAADEIKADYVLLTHGHSDHISDADSISRRNHAPIVAIVELANYFAHAGLQTIGMNLGGSIQLPFGKLKWVPALHSTSVTREDGVSLYFGVAAGIVLELGDLTLYHAGDTALFSDMKLIGSRRPIDLAFLPIGDHFTMGPEDALVAAEWVNAKHVVPVHYNTFELIRQDGERFVSELQKIGIQGHFLKPTQTLNTETWN</sequence>
<dbReference type="Pfam" id="PF12706">
    <property type="entry name" value="Lactamase_B_2"/>
    <property type="match status" value="1"/>
</dbReference>
<evidence type="ECO:0000256" key="1">
    <source>
        <dbReference type="ARBA" id="ARBA00022801"/>
    </source>
</evidence>
<evidence type="ECO:0000313" key="8">
    <source>
        <dbReference type="Proteomes" id="UP000029278"/>
    </source>
</evidence>
<evidence type="ECO:0000313" key="7">
    <source>
        <dbReference type="EMBL" id="KFN09080.1"/>
    </source>
</evidence>
<accession>A0A090ZFW1</accession>
<dbReference type="GO" id="GO:0016787">
    <property type="term" value="F:hydrolase activity"/>
    <property type="evidence" value="ECO:0007669"/>
    <property type="project" value="UniProtKB-UniRule"/>
</dbReference>
<name>A0A090ZFW1_PAEMA</name>
<keyword evidence="8" id="KW-1185">Reference proteome</keyword>
<dbReference type="EMBL" id="JMQA01000024">
    <property type="protein sequence ID" value="KFN09080.1"/>
    <property type="molecule type" value="Genomic_DNA"/>
</dbReference>